<dbReference type="PANTHER" id="PTHR12526">
    <property type="entry name" value="GLYCOSYLTRANSFERASE"/>
    <property type="match status" value="1"/>
</dbReference>
<keyword evidence="4" id="KW-0808">Transferase</keyword>
<keyword evidence="1" id="KW-1133">Transmembrane helix</keyword>
<dbReference type="GO" id="GO:0016757">
    <property type="term" value="F:glycosyltransferase activity"/>
    <property type="evidence" value="ECO:0007669"/>
    <property type="project" value="InterPro"/>
</dbReference>
<evidence type="ECO:0000313" key="5">
    <source>
        <dbReference type="Proteomes" id="UP000318010"/>
    </source>
</evidence>
<dbReference type="Pfam" id="PF13579">
    <property type="entry name" value="Glyco_trans_4_4"/>
    <property type="match status" value="1"/>
</dbReference>
<feature type="domain" description="Glycosyltransferase subfamily 4-like N-terminal" evidence="3">
    <location>
        <begin position="18"/>
        <end position="191"/>
    </location>
</feature>
<dbReference type="CDD" id="cd03794">
    <property type="entry name" value="GT4_WbuB-like"/>
    <property type="match status" value="1"/>
</dbReference>
<accession>A0A563U6R1</accession>
<dbReference type="AlphaFoldDB" id="A0A563U6R1"/>
<dbReference type="InterPro" id="IPR001296">
    <property type="entry name" value="Glyco_trans_1"/>
</dbReference>
<dbReference type="Proteomes" id="UP000318010">
    <property type="component" value="Unassembled WGS sequence"/>
</dbReference>
<dbReference type="RefSeq" id="WP_146270224.1">
    <property type="nucleotide sequence ID" value="NZ_VOEI01000002.1"/>
</dbReference>
<proteinExistence type="predicted"/>
<dbReference type="SUPFAM" id="SSF53756">
    <property type="entry name" value="UDP-Glycosyltransferase/glycogen phosphorylase"/>
    <property type="match status" value="1"/>
</dbReference>
<dbReference type="OrthoDB" id="9811902at2"/>
<reference evidence="4 5" key="1">
    <citation type="submission" date="2019-07" db="EMBL/GenBank/DDBJ databases">
        <authorList>
            <person name="Kim J."/>
        </authorList>
    </citation>
    <scope>NUCLEOTIDE SEQUENCE [LARGE SCALE GENOMIC DNA]</scope>
    <source>
        <strain evidence="4 5">MJ1a</strain>
    </source>
</reference>
<evidence type="ECO:0000313" key="4">
    <source>
        <dbReference type="EMBL" id="TWR27014.1"/>
    </source>
</evidence>
<dbReference type="Pfam" id="PF00534">
    <property type="entry name" value="Glycos_transf_1"/>
    <property type="match status" value="1"/>
</dbReference>
<dbReference type="EMBL" id="VOEI01000002">
    <property type="protein sequence ID" value="TWR27014.1"/>
    <property type="molecule type" value="Genomic_DNA"/>
</dbReference>
<comment type="caution">
    <text evidence="4">The sequence shown here is derived from an EMBL/GenBank/DDBJ whole genome shotgun (WGS) entry which is preliminary data.</text>
</comment>
<dbReference type="Gene3D" id="3.40.50.2000">
    <property type="entry name" value="Glycogen Phosphorylase B"/>
    <property type="match status" value="2"/>
</dbReference>
<feature type="transmembrane region" description="Helical" evidence="1">
    <location>
        <begin position="90"/>
        <end position="109"/>
    </location>
</feature>
<sequence length="426" mass="48233">MSKKRVLLLGINFSPELTGIGKYTGEMAEWLAGNGFDCTVVTSFPYYPQWKMQKPYTGKWYKKEVSVDGNLCVYRCPLYVPASPTGIKRILHELTFCFTAFFVLLRLFFKPSNDIVFCMAPPFLLGFLGLFYRFFKGGKLVYHIHDMQIEAARDLNILKSDALFRFLFRIEKYILNSSDYVTTVAVGMKKKIELKTRHNVIHFANWVAIENFWPLKNDTSAKQHWGFKETDKIALYSGAIGEKQGLESLITVAENLKNEHHIKIAICGTGPYKERLMQMTEEKNLDNIVFLPLQEMDVFNRFLNMADVHLIIQKRKAGDLMMPSKLTNVHAVGGLALITADPGTNLHEVVTEHNIGVLIPAEDDKALQDAIVRCCADDFTPQKRNGRIYVERHLARTSILKALLATVSGDSVNADANPSMVKPVLS</sequence>
<gene>
    <name evidence="4" type="primary">wcaI</name>
    <name evidence="4" type="ORF">FPZ42_08245</name>
</gene>
<evidence type="ECO:0000259" key="3">
    <source>
        <dbReference type="Pfam" id="PF13579"/>
    </source>
</evidence>
<evidence type="ECO:0000256" key="1">
    <source>
        <dbReference type="SAM" id="Phobius"/>
    </source>
</evidence>
<dbReference type="InterPro" id="IPR028098">
    <property type="entry name" value="Glyco_trans_4-like_N"/>
</dbReference>
<feature type="transmembrane region" description="Helical" evidence="1">
    <location>
        <begin position="115"/>
        <end position="135"/>
    </location>
</feature>
<dbReference type="PANTHER" id="PTHR12526:SF633">
    <property type="entry name" value="COLANIC ACID BIOSYNTHESIS GLYCOSYL TRANSFERASE WCAI-RELATED"/>
    <property type="match status" value="1"/>
</dbReference>
<keyword evidence="1" id="KW-0472">Membrane</keyword>
<protein>
    <submittedName>
        <fullName evidence="4">Colanic acid biosynthesis glycosyltransferase WcaI</fullName>
    </submittedName>
</protein>
<name>A0A563U6R1_9SPHI</name>
<organism evidence="4 5">
    <name type="scientific">Mucilaginibacter achroorhodeus</name>
    <dbReference type="NCBI Taxonomy" id="2599294"/>
    <lineage>
        <taxon>Bacteria</taxon>
        <taxon>Pseudomonadati</taxon>
        <taxon>Bacteroidota</taxon>
        <taxon>Sphingobacteriia</taxon>
        <taxon>Sphingobacteriales</taxon>
        <taxon>Sphingobacteriaceae</taxon>
        <taxon>Mucilaginibacter</taxon>
    </lineage>
</organism>
<keyword evidence="5" id="KW-1185">Reference proteome</keyword>
<keyword evidence="1" id="KW-0812">Transmembrane</keyword>
<feature type="domain" description="Glycosyl transferase family 1" evidence="2">
    <location>
        <begin position="221"/>
        <end position="378"/>
    </location>
</feature>
<evidence type="ECO:0000259" key="2">
    <source>
        <dbReference type="Pfam" id="PF00534"/>
    </source>
</evidence>
<dbReference type="NCBIfam" id="NF007640">
    <property type="entry name" value="PRK10307.1"/>
    <property type="match status" value="1"/>
</dbReference>